<feature type="transmembrane region" description="Helical" evidence="2">
    <location>
        <begin position="89"/>
        <end position="112"/>
    </location>
</feature>
<keyword evidence="2" id="KW-0812">Transmembrane</keyword>
<reference evidence="3 4" key="1">
    <citation type="submission" date="2015-03" db="EMBL/GenBank/DDBJ databases">
        <title>Genome assembly of Sandaracinus amylolyticus DSM 53668.</title>
        <authorList>
            <person name="Sharma G."/>
            <person name="Subramanian S."/>
        </authorList>
    </citation>
    <scope>NUCLEOTIDE SEQUENCE [LARGE SCALE GENOMIC DNA]</scope>
    <source>
        <strain evidence="3 4">DSM 53668</strain>
    </source>
</reference>
<keyword evidence="2" id="KW-1133">Transmembrane helix</keyword>
<feature type="transmembrane region" description="Helical" evidence="2">
    <location>
        <begin position="132"/>
        <end position="153"/>
    </location>
</feature>
<dbReference type="EMBL" id="CP011125">
    <property type="protein sequence ID" value="AKF04349.1"/>
    <property type="molecule type" value="Genomic_DNA"/>
</dbReference>
<evidence type="ECO:0000313" key="3">
    <source>
        <dbReference type="EMBL" id="AKF04349.1"/>
    </source>
</evidence>
<dbReference type="AlphaFoldDB" id="A0A0F6SE04"/>
<evidence type="ECO:0000313" key="4">
    <source>
        <dbReference type="Proteomes" id="UP000034883"/>
    </source>
</evidence>
<name>A0A0F6SE04_9BACT</name>
<dbReference type="KEGG" id="samy:DB32_001498"/>
<evidence type="ECO:0000256" key="2">
    <source>
        <dbReference type="SAM" id="Phobius"/>
    </source>
</evidence>
<protein>
    <submittedName>
        <fullName evidence="3">Uncharacterized protein</fullName>
    </submittedName>
</protein>
<keyword evidence="2" id="KW-0472">Membrane</keyword>
<dbReference type="Proteomes" id="UP000034883">
    <property type="component" value="Chromosome"/>
</dbReference>
<organism evidence="3 4">
    <name type="scientific">Sandaracinus amylolyticus</name>
    <dbReference type="NCBI Taxonomy" id="927083"/>
    <lineage>
        <taxon>Bacteria</taxon>
        <taxon>Pseudomonadati</taxon>
        <taxon>Myxococcota</taxon>
        <taxon>Polyangia</taxon>
        <taxon>Polyangiales</taxon>
        <taxon>Sandaracinaceae</taxon>
        <taxon>Sandaracinus</taxon>
    </lineage>
</organism>
<proteinExistence type="predicted"/>
<evidence type="ECO:0000256" key="1">
    <source>
        <dbReference type="SAM" id="MobiDB-lite"/>
    </source>
</evidence>
<feature type="region of interest" description="Disordered" evidence="1">
    <location>
        <begin position="17"/>
        <end position="58"/>
    </location>
</feature>
<keyword evidence="4" id="KW-1185">Reference proteome</keyword>
<accession>A0A0F6SE04</accession>
<gene>
    <name evidence="3" type="ORF">DB32_001498</name>
</gene>
<sequence>MLVFGLACSGVARAQDPAEALGAPSSEAPSARPDEAPAANEVPSAPASALDSPVTPSAEQRSAARQLASLQIDELALQREMDAAGQERLLAVALYVGGVGLAVASVSTLVIAALQSACVAEADLGCYDAPEWIIGGLATALVSAVLLSGASFADRRAGYLERRSDTHRDDLEERRRTLERRVGLALGPTAVRVTIEF</sequence>